<keyword evidence="2" id="KW-1185">Reference proteome</keyword>
<dbReference type="OrthoDB" id="5296677at2"/>
<dbReference type="InterPro" id="IPR031552">
    <property type="entry name" value="ParE-like_toxin"/>
</dbReference>
<accession>A0A1R4H080</accession>
<protein>
    <submittedName>
        <fullName evidence="1">Uncharacterized protein</fullName>
    </submittedName>
</protein>
<dbReference type="Pfam" id="PF15781">
    <property type="entry name" value="ParE-like_toxin"/>
    <property type="match status" value="1"/>
</dbReference>
<gene>
    <name evidence="1" type="ORF">CRENPOLYSF2_1250002</name>
</gene>
<proteinExistence type="predicted"/>
<organism evidence="1 2">
    <name type="scientific">Crenothrix polyspora</name>
    <dbReference type="NCBI Taxonomy" id="360316"/>
    <lineage>
        <taxon>Bacteria</taxon>
        <taxon>Pseudomonadati</taxon>
        <taxon>Pseudomonadota</taxon>
        <taxon>Gammaproteobacteria</taxon>
        <taxon>Methylococcales</taxon>
        <taxon>Crenotrichaceae</taxon>
        <taxon>Crenothrix</taxon>
    </lineage>
</organism>
<dbReference type="RefSeq" id="WP_087145725.1">
    <property type="nucleotide sequence ID" value="NZ_FUKJ01000030.1"/>
</dbReference>
<dbReference type="Proteomes" id="UP000195442">
    <property type="component" value="Unassembled WGS sequence"/>
</dbReference>
<name>A0A1R4H080_9GAMM</name>
<evidence type="ECO:0000313" key="2">
    <source>
        <dbReference type="Proteomes" id="UP000195442"/>
    </source>
</evidence>
<sequence length="92" mass="10706">MKVLQSGHFTRTIKRLHFQEKEILDNAVKGLIKNPEAGDLKIGDISGVRVYKFKVNLNRMLLAYLYNKDTDTLTLLAYGTRENFYRDLKKLT</sequence>
<evidence type="ECO:0000313" key="1">
    <source>
        <dbReference type="EMBL" id="SJM89641.1"/>
    </source>
</evidence>
<reference evidence="2" key="1">
    <citation type="submission" date="2017-02" db="EMBL/GenBank/DDBJ databases">
        <authorList>
            <person name="Daims H."/>
        </authorList>
    </citation>
    <scope>NUCLEOTIDE SEQUENCE [LARGE SCALE GENOMIC DNA]</scope>
</reference>
<dbReference type="AlphaFoldDB" id="A0A1R4H080"/>
<dbReference type="EMBL" id="FUKJ01000030">
    <property type="protein sequence ID" value="SJM89641.1"/>
    <property type="molecule type" value="Genomic_DNA"/>
</dbReference>